<evidence type="ECO:0000313" key="2">
    <source>
        <dbReference type="Proteomes" id="UP000239872"/>
    </source>
</evidence>
<organism evidence="1 2">
    <name type="scientific">Flavipsychrobacter stenotrophus</name>
    <dbReference type="NCBI Taxonomy" id="2077091"/>
    <lineage>
        <taxon>Bacteria</taxon>
        <taxon>Pseudomonadati</taxon>
        <taxon>Bacteroidota</taxon>
        <taxon>Chitinophagia</taxon>
        <taxon>Chitinophagales</taxon>
        <taxon>Chitinophagaceae</taxon>
        <taxon>Flavipsychrobacter</taxon>
    </lineage>
</organism>
<accession>A0A2S7STM3</accession>
<dbReference type="Proteomes" id="UP000239872">
    <property type="component" value="Unassembled WGS sequence"/>
</dbReference>
<sequence>MAKLKYYTSFDSLKSANSPVAKSKRARVHDNDELKKLIDLMRSAAVPNENKISDRSFNR</sequence>
<dbReference type="AlphaFoldDB" id="A0A2S7STM3"/>
<dbReference type="EMBL" id="PPSL01000004">
    <property type="protein sequence ID" value="PQJ09945.1"/>
    <property type="molecule type" value="Genomic_DNA"/>
</dbReference>
<name>A0A2S7STM3_9BACT</name>
<gene>
    <name evidence="1" type="ORF">CJD36_014680</name>
</gene>
<protein>
    <submittedName>
        <fullName evidence="1">Uncharacterized protein</fullName>
    </submittedName>
</protein>
<evidence type="ECO:0000313" key="1">
    <source>
        <dbReference type="EMBL" id="PQJ09945.1"/>
    </source>
</evidence>
<comment type="caution">
    <text evidence="1">The sequence shown here is derived from an EMBL/GenBank/DDBJ whole genome shotgun (WGS) entry which is preliminary data.</text>
</comment>
<keyword evidence="2" id="KW-1185">Reference proteome</keyword>
<reference evidence="1 2" key="1">
    <citation type="submission" date="2018-01" db="EMBL/GenBank/DDBJ databases">
        <title>A novel member of the phylum Bacteroidetes isolated from glacier ice.</title>
        <authorList>
            <person name="Liu Q."/>
            <person name="Xin Y.-H."/>
        </authorList>
    </citation>
    <scope>NUCLEOTIDE SEQUENCE [LARGE SCALE GENOMIC DNA]</scope>
    <source>
        <strain evidence="1 2">RB1R16</strain>
    </source>
</reference>
<proteinExistence type="predicted"/>